<organism evidence="1 2">
    <name type="scientific">Mesorhizobium plurifarium</name>
    <dbReference type="NCBI Taxonomy" id="69974"/>
    <lineage>
        <taxon>Bacteria</taxon>
        <taxon>Pseudomonadati</taxon>
        <taxon>Pseudomonadota</taxon>
        <taxon>Alphaproteobacteria</taxon>
        <taxon>Hyphomicrobiales</taxon>
        <taxon>Phyllobacteriaceae</taxon>
        <taxon>Mesorhizobium</taxon>
    </lineage>
</organism>
<evidence type="ECO:0000313" key="2">
    <source>
        <dbReference type="Proteomes" id="UP000046373"/>
    </source>
</evidence>
<accession>A0A090FJ36</accession>
<evidence type="ECO:0000313" key="1">
    <source>
        <dbReference type="EMBL" id="CDX41723.1"/>
    </source>
</evidence>
<dbReference type="EMBL" id="CCNB01000034">
    <property type="protein sequence ID" value="CDX41723.1"/>
    <property type="molecule type" value="Genomic_DNA"/>
</dbReference>
<sequence length="103" mass="10794">MSAAQAAGGNMLAITIPAARKNLMRKSPKLILAGAAMADFAAAVLDGRAPALDGRARFEIDWECGAAATNTDPNDHSLDRVALGLDWGAFWLLFGRPPLAQSC</sequence>
<gene>
    <name evidence="1" type="ORF">MPLDJ20_40042</name>
</gene>
<reference evidence="1 2" key="1">
    <citation type="submission" date="2014-08" db="EMBL/GenBank/DDBJ databases">
        <authorList>
            <person name="Moulin Lionel"/>
        </authorList>
    </citation>
    <scope>NUCLEOTIDE SEQUENCE [LARGE SCALE GENOMIC DNA]</scope>
</reference>
<dbReference type="AlphaFoldDB" id="A0A090FJ36"/>
<proteinExistence type="predicted"/>
<name>A0A090FJ36_MESPL</name>
<protein>
    <submittedName>
        <fullName evidence="1">Uncharacterized protein</fullName>
    </submittedName>
</protein>
<dbReference type="Proteomes" id="UP000046373">
    <property type="component" value="Unassembled WGS sequence"/>
</dbReference>